<feature type="transmembrane region" description="Helical" evidence="1">
    <location>
        <begin position="131"/>
        <end position="154"/>
    </location>
</feature>
<keyword evidence="3" id="KW-1185">Reference proteome</keyword>
<feature type="transmembrane region" description="Helical" evidence="1">
    <location>
        <begin position="21"/>
        <end position="43"/>
    </location>
</feature>
<proteinExistence type="predicted"/>
<feature type="transmembrane region" description="Helical" evidence="1">
    <location>
        <begin position="161"/>
        <end position="177"/>
    </location>
</feature>
<feature type="transmembrane region" description="Helical" evidence="1">
    <location>
        <begin position="55"/>
        <end position="73"/>
    </location>
</feature>
<feature type="transmembrane region" description="Helical" evidence="1">
    <location>
        <begin position="342"/>
        <end position="364"/>
    </location>
</feature>
<organism evidence="2 3">
    <name type="scientific">Candidatus Pseudoramibacter fermentans</name>
    <dbReference type="NCBI Taxonomy" id="2594427"/>
    <lineage>
        <taxon>Bacteria</taxon>
        <taxon>Bacillati</taxon>
        <taxon>Bacillota</taxon>
        <taxon>Clostridia</taxon>
        <taxon>Eubacteriales</taxon>
        <taxon>Eubacteriaceae</taxon>
        <taxon>Pseudoramibacter</taxon>
    </lineage>
</organism>
<accession>A0A6L5GUJ7</accession>
<gene>
    <name evidence="2" type="ORF">FRC53_10140</name>
</gene>
<comment type="caution">
    <text evidence="2">The sequence shown here is derived from an EMBL/GenBank/DDBJ whole genome shotgun (WGS) entry which is preliminary data.</text>
</comment>
<keyword evidence="1" id="KW-1133">Transmembrane helix</keyword>
<keyword evidence="1" id="KW-0472">Membrane</keyword>
<protein>
    <recommendedName>
        <fullName evidence="4">Oligosaccharide repeat unit polymerase</fullName>
    </recommendedName>
</protein>
<name>A0A6L5GUJ7_9FIRM</name>
<reference evidence="2" key="1">
    <citation type="journal article" date="2020" name="Appl. Environ. Microbiol.">
        <title>Medium-Chain Fatty Acid Synthesis by 'Candidatus Weimeria bifida' gen. nov., sp. nov., and 'Candidatus Pseudoramibacter fermentans' sp. nov.</title>
        <authorList>
            <person name="Scarborough M.J."/>
            <person name="Myers K.S."/>
            <person name="Donohue T.J."/>
            <person name="Noguera D.R."/>
        </authorList>
    </citation>
    <scope>NUCLEOTIDE SEQUENCE</scope>
    <source>
        <strain evidence="2">EUB1.1</strain>
    </source>
</reference>
<evidence type="ECO:0000313" key="2">
    <source>
        <dbReference type="EMBL" id="MQM73742.1"/>
    </source>
</evidence>
<dbReference type="AlphaFoldDB" id="A0A6L5GUJ7"/>
<evidence type="ECO:0000256" key="1">
    <source>
        <dbReference type="SAM" id="Phobius"/>
    </source>
</evidence>
<feature type="transmembrane region" description="Helical" evidence="1">
    <location>
        <begin position="376"/>
        <end position="409"/>
    </location>
</feature>
<evidence type="ECO:0008006" key="4">
    <source>
        <dbReference type="Google" id="ProtNLM"/>
    </source>
</evidence>
<sequence>MIFITVFGLAMFFFVSLIKKNWTNAISYITIGITLPLMMYLLQWSALITPTLSKTFVHIFVVFYFILFIYECFTYKLKPNEMKKNDKVVLTESGKIIVPIINIAFFSFYFLENYLGSGTFVPALKGIDIHTYSASLISFITGVPIITICVNYYSFKATGKLRYILLLLLVFTVPVVTRGSRMAVVSAAICFISIFIFFENGWAKYSIEKMRRFRLIKFILLWLILIVGLYIVYYTTIRMNHYGQYSMKYDDVIKYTGPQWLSFLAPYYGYFPLSFNNLNINLLWRSVHHNYYGLYSFSCWFFGVLHLHTFFNVDQLGDISGGLITSVSATVPTGFWDYYFDYGMLFFIPIIVAFFLCWIFLNNARKEKYTLNKRTVYFWYVSLWFLMSFQNTMFSSVVIVSGLILNYSIKYSFKVVQR</sequence>
<feature type="transmembrane region" description="Helical" evidence="1">
    <location>
        <begin position="94"/>
        <end position="111"/>
    </location>
</feature>
<feature type="transmembrane region" description="Helical" evidence="1">
    <location>
        <begin position="291"/>
        <end position="311"/>
    </location>
</feature>
<dbReference type="Proteomes" id="UP000473648">
    <property type="component" value="Unassembled WGS sequence"/>
</dbReference>
<evidence type="ECO:0000313" key="3">
    <source>
        <dbReference type="Proteomes" id="UP000473648"/>
    </source>
</evidence>
<keyword evidence="1" id="KW-0812">Transmembrane</keyword>
<feature type="transmembrane region" description="Helical" evidence="1">
    <location>
        <begin position="215"/>
        <end position="237"/>
    </location>
</feature>
<dbReference type="EMBL" id="VOGB01000010">
    <property type="protein sequence ID" value="MQM73742.1"/>
    <property type="molecule type" value="Genomic_DNA"/>
</dbReference>
<feature type="transmembrane region" description="Helical" evidence="1">
    <location>
        <begin position="183"/>
        <end position="203"/>
    </location>
</feature>
<feature type="transmembrane region" description="Helical" evidence="1">
    <location>
        <begin position="267"/>
        <end position="284"/>
    </location>
</feature>